<protein>
    <submittedName>
        <fullName evidence="3">Uncharacterized protein</fullName>
    </submittedName>
</protein>
<evidence type="ECO:0000256" key="2">
    <source>
        <dbReference type="SAM" id="SignalP"/>
    </source>
</evidence>
<dbReference type="AlphaFoldDB" id="A0A5M3MM37"/>
<sequence length="546" mass="58341">MAIAALFTLAIAAVVSVAQAQSLTVVNSCTESVFLYTQNSDGTIDNDVTVAASGTANMGISSDWDGAINVGTGCNSDGWLLTVELVSDVKGTRSMKFLESDGAVESTKKAKKISCPNTSSQGVELNEKSHKLLKKPSFWSKISKTFKGAHTQHEPRLRPERCEAPRRPSRRCKSMADLGNWRGDGSVGVHPASHLETLPRSGSISDPLAPFSRYNPSTQLQTDRWCQVSCRLDLEDLPDFSFDDVPTSSIMSVEAMESDDALQSNDNLCASSVTTSSNTTAHSISTVAPSDFYSAGHKNVSLCELAVSPTFESGVAATSETNLHISGPSESDHRMSRYAWVSAALQSIGPAKKTASCEDLSSTLHPAPESSQVPCPSRPRRSASISDLRSPYSVVSSPPQRDVANAFSPLSTGSMTPPSLSHILDLDRNLGNVWGLTQEDVTLDKSAAVGSGALPKPAEALRPPPAPALVSSSCHMPYTPGCRLSTISEASETVTVASEMVASEYHHREEILPVRGRYVPLGQPKPPQNATPLRSFSVPSHTMYMF</sequence>
<proteinExistence type="predicted"/>
<feature type="region of interest" description="Disordered" evidence="1">
    <location>
        <begin position="359"/>
        <end position="400"/>
    </location>
</feature>
<dbReference type="KEGG" id="cput:CONPUDRAFT_145080"/>
<dbReference type="EMBL" id="JH711580">
    <property type="protein sequence ID" value="EIW80080.1"/>
    <property type="molecule type" value="Genomic_DNA"/>
</dbReference>
<evidence type="ECO:0000313" key="4">
    <source>
        <dbReference type="Proteomes" id="UP000053558"/>
    </source>
</evidence>
<feature type="signal peptide" evidence="2">
    <location>
        <begin position="1"/>
        <end position="20"/>
    </location>
</feature>
<keyword evidence="4" id="KW-1185">Reference proteome</keyword>
<evidence type="ECO:0000313" key="3">
    <source>
        <dbReference type="EMBL" id="EIW80080.1"/>
    </source>
</evidence>
<name>A0A5M3MM37_CONPW</name>
<reference evidence="4" key="1">
    <citation type="journal article" date="2012" name="Science">
        <title>The Paleozoic origin of enzymatic lignin decomposition reconstructed from 31 fungal genomes.</title>
        <authorList>
            <person name="Floudas D."/>
            <person name="Binder M."/>
            <person name="Riley R."/>
            <person name="Barry K."/>
            <person name="Blanchette R.A."/>
            <person name="Henrissat B."/>
            <person name="Martinez A.T."/>
            <person name="Otillar R."/>
            <person name="Spatafora J.W."/>
            <person name="Yadav J.S."/>
            <person name="Aerts A."/>
            <person name="Benoit I."/>
            <person name="Boyd A."/>
            <person name="Carlson A."/>
            <person name="Copeland A."/>
            <person name="Coutinho P.M."/>
            <person name="de Vries R.P."/>
            <person name="Ferreira P."/>
            <person name="Findley K."/>
            <person name="Foster B."/>
            <person name="Gaskell J."/>
            <person name="Glotzer D."/>
            <person name="Gorecki P."/>
            <person name="Heitman J."/>
            <person name="Hesse C."/>
            <person name="Hori C."/>
            <person name="Igarashi K."/>
            <person name="Jurgens J.A."/>
            <person name="Kallen N."/>
            <person name="Kersten P."/>
            <person name="Kohler A."/>
            <person name="Kuees U."/>
            <person name="Kumar T.K.A."/>
            <person name="Kuo A."/>
            <person name="LaButti K."/>
            <person name="Larrondo L.F."/>
            <person name="Lindquist E."/>
            <person name="Ling A."/>
            <person name="Lombard V."/>
            <person name="Lucas S."/>
            <person name="Lundell T."/>
            <person name="Martin R."/>
            <person name="McLaughlin D.J."/>
            <person name="Morgenstern I."/>
            <person name="Morin E."/>
            <person name="Murat C."/>
            <person name="Nagy L.G."/>
            <person name="Nolan M."/>
            <person name="Ohm R.A."/>
            <person name="Patyshakuliyeva A."/>
            <person name="Rokas A."/>
            <person name="Ruiz-Duenas F.J."/>
            <person name="Sabat G."/>
            <person name="Salamov A."/>
            <person name="Samejima M."/>
            <person name="Schmutz J."/>
            <person name="Slot J.C."/>
            <person name="St John F."/>
            <person name="Stenlid J."/>
            <person name="Sun H."/>
            <person name="Sun S."/>
            <person name="Syed K."/>
            <person name="Tsang A."/>
            <person name="Wiebenga A."/>
            <person name="Young D."/>
            <person name="Pisabarro A."/>
            <person name="Eastwood D.C."/>
            <person name="Martin F."/>
            <person name="Cullen D."/>
            <person name="Grigoriev I.V."/>
            <person name="Hibbett D.S."/>
        </authorList>
    </citation>
    <scope>NUCLEOTIDE SEQUENCE [LARGE SCALE GENOMIC DNA]</scope>
    <source>
        <strain evidence="4">RWD-64-598 SS2</strain>
    </source>
</reference>
<dbReference type="RefSeq" id="XP_007770360.1">
    <property type="nucleotide sequence ID" value="XM_007772170.1"/>
</dbReference>
<comment type="caution">
    <text evidence="3">The sequence shown here is derived from an EMBL/GenBank/DDBJ whole genome shotgun (WGS) entry which is preliminary data.</text>
</comment>
<feature type="compositionally biased region" description="Polar residues" evidence="1">
    <location>
        <begin position="383"/>
        <end position="399"/>
    </location>
</feature>
<organism evidence="3 4">
    <name type="scientific">Coniophora puteana (strain RWD-64-598)</name>
    <name type="common">Brown rot fungus</name>
    <dbReference type="NCBI Taxonomy" id="741705"/>
    <lineage>
        <taxon>Eukaryota</taxon>
        <taxon>Fungi</taxon>
        <taxon>Dikarya</taxon>
        <taxon>Basidiomycota</taxon>
        <taxon>Agaricomycotina</taxon>
        <taxon>Agaricomycetes</taxon>
        <taxon>Agaricomycetidae</taxon>
        <taxon>Boletales</taxon>
        <taxon>Coniophorineae</taxon>
        <taxon>Coniophoraceae</taxon>
        <taxon>Coniophora</taxon>
    </lineage>
</organism>
<gene>
    <name evidence="3" type="ORF">CONPUDRAFT_145080</name>
</gene>
<dbReference type="Proteomes" id="UP000053558">
    <property type="component" value="Unassembled WGS sequence"/>
</dbReference>
<feature type="compositionally biased region" description="Polar residues" evidence="1">
    <location>
        <begin position="359"/>
        <end position="374"/>
    </location>
</feature>
<dbReference type="GeneID" id="19202032"/>
<keyword evidence="2" id="KW-0732">Signal</keyword>
<feature type="chain" id="PRO_5024346951" evidence="2">
    <location>
        <begin position="21"/>
        <end position="546"/>
    </location>
</feature>
<accession>A0A5M3MM37</accession>
<evidence type="ECO:0000256" key="1">
    <source>
        <dbReference type="SAM" id="MobiDB-lite"/>
    </source>
</evidence>